<evidence type="ECO:0000313" key="8">
    <source>
        <dbReference type="EMBL" id="ORL43745.1"/>
    </source>
</evidence>
<dbReference type="InterPro" id="IPR031157">
    <property type="entry name" value="G_TR_CS"/>
</dbReference>
<dbReference type="InterPro" id="IPR041757">
    <property type="entry name" value="CysN_GTP-bd"/>
</dbReference>
<evidence type="ECO:0000256" key="4">
    <source>
        <dbReference type="ARBA" id="ARBA00022741"/>
    </source>
</evidence>
<dbReference type="GO" id="GO:0003924">
    <property type="term" value="F:GTPase activity"/>
    <property type="evidence" value="ECO:0007669"/>
    <property type="project" value="InterPro"/>
</dbReference>
<dbReference type="GO" id="GO:0005525">
    <property type="term" value="F:GTP binding"/>
    <property type="evidence" value="ECO:0007669"/>
    <property type="project" value="UniProtKB-KW"/>
</dbReference>
<dbReference type="GO" id="GO:0005524">
    <property type="term" value="F:ATP binding"/>
    <property type="evidence" value="ECO:0007669"/>
    <property type="project" value="UniProtKB-KW"/>
</dbReference>
<evidence type="ECO:0000259" key="7">
    <source>
        <dbReference type="PROSITE" id="PS51722"/>
    </source>
</evidence>
<dbReference type="InterPro" id="IPR009000">
    <property type="entry name" value="Transl_B-barrel_sf"/>
</dbReference>
<dbReference type="SUPFAM" id="SSF52540">
    <property type="entry name" value="P-loop containing nucleoside triphosphate hydrolases"/>
    <property type="match status" value="1"/>
</dbReference>
<dbReference type="InterPro" id="IPR044139">
    <property type="entry name" value="CysN_NoDQ_III"/>
</dbReference>
<proteinExistence type="predicted"/>
<evidence type="ECO:0000313" key="9">
    <source>
        <dbReference type="Proteomes" id="UP000192746"/>
    </source>
</evidence>
<dbReference type="InterPro" id="IPR011779">
    <property type="entry name" value="SO4_adenylTrfase_lsu"/>
</dbReference>
<dbReference type="Pfam" id="PF00009">
    <property type="entry name" value="GTP_EFTU"/>
    <property type="match status" value="1"/>
</dbReference>
<dbReference type="InterPro" id="IPR009001">
    <property type="entry name" value="Transl_elong_EF1A/Init_IF2_C"/>
</dbReference>
<dbReference type="InterPro" id="IPR054696">
    <property type="entry name" value="GTP-eEF1A_C"/>
</dbReference>
<reference evidence="8 9" key="1">
    <citation type="submission" date="2013-04" db="EMBL/GenBank/DDBJ databases">
        <title>Zunongwangia sp. 22II14-10F7 Genome Sequencing.</title>
        <authorList>
            <person name="Lai Q."/>
            <person name="Shao Z."/>
        </authorList>
    </citation>
    <scope>NUCLEOTIDE SEQUENCE [LARGE SCALE GENOMIC DNA]</scope>
    <source>
        <strain evidence="8 9">22II14-10F7</strain>
    </source>
</reference>
<gene>
    <name evidence="8" type="ORF">IIF7_19329</name>
</gene>
<dbReference type="InterPro" id="IPR050100">
    <property type="entry name" value="TRAFAC_GTPase_members"/>
</dbReference>
<evidence type="ECO:0000256" key="5">
    <source>
        <dbReference type="ARBA" id="ARBA00022840"/>
    </source>
</evidence>
<dbReference type="CDD" id="cd04166">
    <property type="entry name" value="CysN_ATPS"/>
    <property type="match status" value="1"/>
</dbReference>
<dbReference type="RefSeq" id="WP_084843329.1">
    <property type="nucleotide sequence ID" value="NZ_ARYN01000026.1"/>
</dbReference>
<keyword evidence="2 8" id="KW-0808">Transferase</keyword>
<accession>A0A1Y1SZG5</accession>
<dbReference type="PRINTS" id="PR00315">
    <property type="entry name" value="ELONGATNFCT"/>
</dbReference>
<evidence type="ECO:0000256" key="2">
    <source>
        <dbReference type="ARBA" id="ARBA00022679"/>
    </source>
</evidence>
<evidence type="ECO:0000256" key="1">
    <source>
        <dbReference type="ARBA" id="ARBA00012391"/>
    </source>
</evidence>
<dbReference type="SUPFAM" id="SSF50447">
    <property type="entry name" value="Translation proteins"/>
    <property type="match status" value="1"/>
</dbReference>
<sequence length="418" mass="46852">MEISNNQLLRFTTAGSVDDGKSTLIGRLLYDSKSIFEDQLESVTATSSKKGHEGVDLALFTDGLKDEREQGITIDVAYRYFTTPKRKFIIADTPGHIQYTRNMVTGASTANAAVILIDARNGVIEQTKRHSFIASLLNIPHLVVCVNKMDLVDYSEEVFNKITSQFEEFSSKLLMKDVRFIPISALEGDNVVNKSDNMSWYAGGTLLNVLETLHISSDINKIDARFPVQTVLRPQSDEFRDYRGYAGRIASGIYRKGDEVAVLPSGFTSKIKSINTGEIEVEEAFAPMSVALTLEDDIDISRGDMIVKKNNQPEPSQEFDVMLCWLNNDAAKPRAKYIIQHTSNEERAMIKSVVYKVDINSYEREEGDESLKMNDIARVKIRTTRRLMIDSYRDNRNTGSIILIDEGTNETVAAGMIV</sequence>
<dbReference type="NCBIfam" id="TIGR02034">
    <property type="entry name" value="CysN"/>
    <property type="match status" value="1"/>
</dbReference>
<dbReference type="GO" id="GO:0004781">
    <property type="term" value="F:sulfate adenylyltransferase (ATP) activity"/>
    <property type="evidence" value="ECO:0007669"/>
    <property type="project" value="UniProtKB-EC"/>
</dbReference>
<dbReference type="InterPro" id="IPR005225">
    <property type="entry name" value="Small_GTP-bd"/>
</dbReference>
<dbReference type="Gene3D" id="3.40.50.300">
    <property type="entry name" value="P-loop containing nucleotide triphosphate hydrolases"/>
    <property type="match status" value="1"/>
</dbReference>
<dbReference type="InterPro" id="IPR027417">
    <property type="entry name" value="P-loop_NTPase"/>
</dbReference>
<dbReference type="STRING" id="1185767.IIF7_19329"/>
<dbReference type="InterPro" id="IPR000795">
    <property type="entry name" value="T_Tr_GTP-bd_dom"/>
</dbReference>
<dbReference type="Gene3D" id="2.40.30.10">
    <property type="entry name" value="Translation factors"/>
    <property type="match status" value="2"/>
</dbReference>
<dbReference type="EC" id="2.7.7.4" evidence="1"/>
<evidence type="ECO:0000256" key="6">
    <source>
        <dbReference type="ARBA" id="ARBA00023134"/>
    </source>
</evidence>
<dbReference type="NCBIfam" id="TIGR00231">
    <property type="entry name" value="small_GTP"/>
    <property type="match status" value="1"/>
</dbReference>
<keyword evidence="3 8" id="KW-0548">Nucleotidyltransferase</keyword>
<feature type="domain" description="Tr-type G" evidence="7">
    <location>
        <begin position="6"/>
        <end position="218"/>
    </location>
</feature>
<dbReference type="PANTHER" id="PTHR23115">
    <property type="entry name" value="TRANSLATION FACTOR"/>
    <property type="match status" value="1"/>
</dbReference>
<dbReference type="Pfam" id="PF22594">
    <property type="entry name" value="GTP-eEF1A_C"/>
    <property type="match status" value="1"/>
</dbReference>
<dbReference type="EMBL" id="ARYN01000026">
    <property type="protein sequence ID" value="ORL43745.1"/>
    <property type="molecule type" value="Genomic_DNA"/>
</dbReference>
<dbReference type="PROSITE" id="PS51722">
    <property type="entry name" value="G_TR_2"/>
    <property type="match status" value="1"/>
</dbReference>
<comment type="caution">
    <text evidence="8">The sequence shown here is derived from an EMBL/GenBank/DDBJ whole genome shotgun (WGS) entry which is preliminary data.</text>
</comment>
<keyword evidence="5" id="KW-0067">ATP-binding</keyword>
<dbReference type="FunFam" id="3.40.50.300:FF:000119">
    <property type="entry name" value="Sulfate adenylyltransferase subunit 1"/>
    <property type="match status" value="1"/>
</dbReference>
<name>A0A1Y1SZG5_9FLAO</name>
<dbReference type="PROSITE" id="PS00301">
    <property type="entry name" value="G_TR_1"/>
    <property type="match status" value="1"/>
</dbReference>
<keyword evidence="6" id="KW-0342">GTP-binding</keyword>
<protein>
    <recommendedName>
        <fullName evidence="1">sulfate adenylyltransferase</fullName>
        <ecNumber evidence="1">2.7.7.4</ecNumber>
    </recommendedName>
</protein>
<organism evidence="8 9">
    <name type="scientific">Zunongwangia atlantica 22II14-10F7</name>
    <dbReference type="NCBI Taxonomy" id="1185767"/>
    <lineage>
        <taxon>Bacteria</taxon>
        <taxon>Pseudomonadati</taxon>
        <taxon>Bacteroidota</taxon>
        <taxon>Flavobacteriia</taxon>
        <taxon>Flavobacteriales</taxon>
        <taxon>Flavobacteriaceae</taxon>
        <taxon>Zunongwangia</taxon>
    </lineage>
</organism>
<dbReference type="OrthoDB" id="9804504at2"/>
<evidence type="ECO:0000256" key="3">
    <source>
        <dbReference type="ARBA" id="ARBA00022695"/>
    </source>
</evidence>
<keyword evidence="4" id="KW-0547">Nucleotide-binding</keyword>
<dbReference type="GO" id="GO:0006790">
    <property type="term" value="P:sulfur compound metabolic process"/>
    <property type="evidence" value="ECO:0007669"/>
    <property type="project" value="InterPro"/>
</dbReference>
<dbReference type="NCBIfam" id="NF003478">
    <property type="entry name" value="PRK05124.1"/>
    <property type="match status" value="1"/>
</dbReference>
<dbReference type="InterPro" id="IPR044138">
    <property type="entry name" value="CysN_II"/>
</dbReference>
<dbReference type="AlphaFoldDB" id="A0A1Y1SZG5"/>
<dbReference type="CDD" id="cd03695">
    <property type="entry name" value="CysN_NodQ_II"/>
    <property type="match status" value="1"/>
</dbReference>
<dbReference type="Proteomes" id="UP000192746">
    <property type="component" value="Unassembled WGS sequence"/>
</dbReference>
<dbReference type="CDD" id="cd04095">
    <property type="entry name" value="CysN_NoDQ_III"/>
    <property type="match status" value="1"/>
</dbReference>
<keyword evidence="9" id="KW-1185">Reference proteome</keyword>
<dbReference type="SUPFAM" id="SSF50465">
    <property type="entry name" value="EF-Tu/eEF-1alpha/eIF2-gamma C-terminal domain"/>
    <property type="match status" value="1"/>
</dbReference>